<accession>A0ABW2PGN9</accession>
<gene>
    <name evidence="1" type="ORF">ACFQSB_38820</name>
</gene>
<evidence type="ECO:0000313" key="2">
    <source>
        <dbReference type="Proteomes" id="UP001596496"/>
    </source>
</evidence>
<dbReference type="EMBL" id="JBHTCG010000055">
    <property type="protein sequence ID" value="MFC7388214.1"/>
    <property type="molecule type" value="Genomic_DNA"/>
</dbReference>
<proteinExistence type="predicted"/>
<name>A0ABW2PGN9_9ACTN</name>
<evidence type="ECO:0000313" key="1">
    <source>
        <dbReference type="EMBL" id="MFC7388214.1"/>
    </source>
</evidence>
<protein>
    <submittedName>
        <fullName evidence="1">Uncharacterized protein</fullName>
    </submittedName>
</protein>
<dbReference type="RefSeq" id="WP_380832259.1">
    <property type="nucleotide sequence ID" value="NZ_JBHTCG010000055.1"/>
</dbReference>
<organism evidence="1 2">
    <name type="scientific">Sphaerisporangium rhizosphaerae</name>
    <dbReference type="NCBI Taxonomy" id="2269375"/>
    <lineage>
        <taxon>Bacteria</taxon>
        <taxon>Bacillati</taxon>
        <taxon>Actinomycetota</taxon>
        <taxon>Actinomycetes</taxon>
        <taxon>Streptosporangiales</taxon>
        <taxon>Streptosporangiaceae</taxon>
        <taxon>Sphaerisporangium</taxon>
    </lineage>
</organism>
<sequence length="44" mass="4434">MNAASPAGKESWPLPATVVATGTPAPMARATVNDHLAPLSALFC</sequence>
<dbReference type="Proteomes" id="UP001596496">
    <property type="component" value="Unassembled WGS sequence"/>
</dbReference>
<comment type="caution">
    <text evidence="1">The sequence shown here is derived from an EMBL/GenBank/DDBJ whole genome shotgun (WGS) entry which is preliminary data.</text>
</comment>
<reference evidence="2" key="1">
    <citation type="journal article" date="2019" name="Int. J. Syst. Evol. Microbiol.">
        <title>The Global Catalogue of Microorganisms (GCM) 10K type strain sequencing project: providing services to taxonomists for standard genome sequencing and annotation.</title>
        <authorList>
            <consortium name="The Broad Institute Genomics Platform"/>
            <consortium name="The Broad Institute Genome Sequencing Center for Infectious Disease"/>
            <person name="Wu L."/>
            <person name="Ma J."/>
        </authorList>
    </citation>
    <scope>NUCLEOTIDE SEQUENCE [LARGE SCALE GENOMIC DNA]</scope>
    <source>
        <strain evidence="2">CECT 7649</strain>
    </source>
</reference>
<keyword evidence="2" id="KW-1185">Reference proteome</keyword>